<dbReference type="InterPro" id="IPR012677">
    <property type="entry name" value="Nucleotide-bd_a/b_plait_sf"/>
</dbReference>
<evidence type="ECO:0000256" key="1">
    <source>
        <dbReference type="ARBA" id="ARBA00004123"/>
    </source>
</evidence>
<sequence length="357" mass="40326">MVARLSKDTTQDSLREYFSESWDVTDCRLIRDKETQNSLGYGFVEFVTAEKAESVTKYRHVIDCKEVSVKMKGNKELVSKHGNIGGGRRQPVDRTVNSQSYSIGNKLVNVKNADRNPRDLTIFVGNLSPQTTDESLREHFSKYGSLTQSKVKTDSKTGQSRGFAYVSFTSKKELESARNHHPHTIDGVDVSLHSLSQDLVVDSLAADITEDSLRNFFSKYGQVQRCTMTTNSTGRTTAYVIMSNEDEVSRALADRPHSINGKLAYTHQKGDEFSVFVGGFPSYTTAETLYETFSKIGKLVHWELKCDWKNNSKRPLGYGFVSFATAEEVDKAFKCQPYCINRKWVTIRPRNGTKKNK</sequence>
<dbReference type="PANTHER" id="PTHR48033">
    <property type="entry name" value="RNA-BINDING (RRM/RBD/RNP MOTIFS) FAMILY PROTEIN"/>
    <property type="match status" value="1"/>
</dbReference>
<comment type="subcellular location">
    <subcellularLocation>
        <location evidence="1">Nucleus</location>
    </subcellularLocation>
</comment>
<dbReference type="PROSITE" id="PS50102">
    <property type="entry name" value="RRM"/>
    <property type="match status" value="4"/>
</dbReference>
<dbReference type="SMART" id="SM00360">
    <property type="entry name" value="RRM"/>
    <property type="match status" value="4"/>
</dbReference>
<keyword evidence="2" id="KW-0539">Nucleus</keyword>
<dbReference type="EMBL" id="JAKKPZ010000123">
    <property type="protein sequence ID" value="KAI1701260.1"/>
    <property type="molecule type" value="Genomic_DNA"/>
</dbReference>
<dbReference type="InterPro" id="IPR000504">
    <property type="entry name" value="RRM_dom"/>
</dbReference>
<dbReference type="GO" id="GO:0000785">
    <property type="term" value="C:chromatin"/>
    <property type="evidence" value="ECO:0007669"/>
    <property type="project" value="TreeGrafter"/>
</dbReference>
<dbReference type="Proteomes" id="UP001201812">
    <property type="component" value="Unassembled WGS sequence"/>
</dbReference>
<dbReference type="Pfam" id="PF00076">
    <property type="entry name" value="RRM_1"/>
    <property type="match status" value="4"/>
</dbReference>
<dbReference type="GO" id="GO:0005654">
    <property type="term" value="C:nucleoplasm"/>
    <property type="evidence" value="ECO:0007669"/>
    <property type="project" value="TreeGrafter"/>
</dbReference>
<dbReference type="SUPFAM" id="SSF54928">
    <property type="entry name" value="RNA-binding domain, RBD"/>
    <property type="match status" value="4"/>
</dbReference>
<feature type="domain" description="RRM" evidence="4">
    <location>
        <begin position="120"/>
        <end position="206"/>
    </location>
</feature>
<organism evidence="5 6">
    <name type="scientific">Ditylenchus destructor</name>
    <dbReference type="NCBI Taxonomy" id="166010"/>
    <lineage>
        <taxon>Eukaryota</taxon>
        <taxon>Metazoa</taxon>
        <taxon>Ecdysozoa</taxon>
        <taxon>Nematoda</taxon>
        <taxon>Chromadorea</taxon>
        <taxon>Rhabditida</taxon>
        <taxon>Tylenchina</taxon>
        <taxon>Tylenchomorpha</taxon>
        <taxon>Sphaerularioidea</taxon>
        <taxon>Anguinidae</taxon>
        <taxon>Anguininae</taxon>
        <taxon>Ditylenchus</taxon>
    </lineage>
</organism>
<dbReference type="GO" id="GO:0010468">
    <property type="term" value="P:regulation of gene expression"/>
    <property type="evidence" value="ECO:0007669"/>
    <property type="project" value="TreeGrafter"/>
</dbReference>
<gene>
    <name evidence="5" type="ORF">DdX_16220</name>
</gene>
<keyword evidence="6" id="KW-1185">Reference proteome</keyword>
<evidence type="ECO:0000256" key="2">
    <source>
        <dbReference type="ARBA" id="ARBA00023242"/>
    </source>
</evidence>
<dbReference type="GO" id="GO:0003723">
    <property type="term" value="F:RNA binding"/>
    <property type="evidence" value="ECO:0007669"/>
    <property type="project" value="UniProtKB-UniRule"/>
</dbReference>
<feature type="domain" description="RRM" evidence="4">
    <location>
        <begin position="197"/>
        <end position="275"/>
    </location>
</feature>
<evidence type="ECO:0000256" key="3">
    <source>
        <dbReference type="PROSITE-ProRule" id="PRU00176"/>
    </source>
</evidence>
<keyword evidence="3" id="KW-0694">RNA-binding</keyword>
<dbReference type="CDD" id="cd00590">
    <property type="entry name" value="RRM_SF"/>
    <property type="match status" value="1"/>
</dbReference>
<dbReference type="Gene3D" id="3.30.70.330">
    <property type="match status" value="4"/>
</dbReference>
<dbReference type="InterPro" id="IPR035979">
    <property type="entry name" value="RBD_domain_sf"/>
</dbReference>
<dbReference type="AlphaFoldDB" id="A0AAD4MNZ1"/>
<feature type="domain" description="RRM" evidence="4">
    <location>
        <begin position="1"/>
        <end position="76"/>
    </location>
</feature>
<proteinExistence type="predicted"/>
<evidence type="ECO:0000313" key="6">
    <source>
        <dbReference type="Proteomes" id="UP001201812"/>
    </source>
</evidence>
<comment type="caution">
    <text evidence="5">The sequence shown here is derived from an EMBL/GenBank/DDBJ whole genome shotgun (WGS) entry which is preliminary data.</text>
</comment>
<feature type="domain" description="RRM" evidence="4">
    <location>
        <begin position="273"/>
        <end position="357"/>
    </location>
</feature>
<evidence type="ECO:0000313" key="5">
    <source>
        <dbReference type="EMBL" id="KAI1701260.1"/>
    </source>
</evidence>
<protein>
    <submittedName>
        <fullName evidence="5">RNA recognition motif domain-containing protein</fullName>
    </submittedName>
</protein>
<name>A0AAD4MNZ1_9BILA</name>
<dbReference type="PANTHER" id="PTHR48033:SF10">
    <property type="entry name" value="RNA-BINDING PROTEIN SQUID"/>
    <property type="match status" value="1"/>
</dbReference>
<evidence type="ECO:0000259" key="4">
    <source>
        <dbReference type="PROSITE" id="PS50102"/>
    </source>
</evidence>
<reference evidence="5" key="1">
    <citation type="submission" date="2022-01" db="EMBL/GenBank/DDBJ databases">
        <title>Genome Sequence Resource for Two Populations of Ditylenchus destructor, the Migratory Endoparasitic Phytonematode.</title>
        <authorList>
            <person name="Zhang H."/>
            <person name="Lin R."/>
            <person name="Xie B."/>
        </authorList>
    </citation>
    <scope>NUCLEOTIDE SEQUENCE</scope>
    <source>
        <strain evidence="5">BazhouSP</strain>
    </source>
</reference>
<accession>A0AAD4MNZ1</accession>